<dbReference type="InterPro" id="IPR014729">
    <property type="entry name" value="Rossmann-like_a/b/a_fold"/>
</dbReference>
<dbReference type="InterPro" id="IPR042176">
    <property type="entry name" value="Pantoate_ligase_C"/>
</dbReference>
<feature type="binding site" evidence="13">
    <location>
        <begin position="149"/>
        <end position="152"/>
    </location>
    <ligand>
        <name>ATP</name>
        <dbReference type="ChEBI" id="CHEBI:30616"/>
    </ligand>
</feature>
<keyword evidence="7 13" id="KW-0436">Ligase</keyword>
<sequence>MQTFVESVALRAQVSEWKRAGLRVGFVPTMGNLHAGHYSLVELARRHADRVVASVFVNPTQFGPNEDFSRYPRTPVADAEGLAAHGCDALFLPTVETMYPFGVTGAVTIHVPGITDVLEGAHRPGHFDGVATVVARLFNLVQPDVAVFGRKDYQQLQVIRHLVRDLAFPVRIVEGPTRREADGLAMSSRNQYLSPDERATAARIHAVLQLMREKLRSGRPLDEVEAKAANQLRAAGFEVDYAVVRRADLTVPVRGDEPGLIALVAARLGRTRLIDNVDVEDGPQDPGPETDSPEPH</sequence>
<dbReference type="NCBIfam" id="TIGR00125">
    <property type="entry name" value="cyt_tran_rel"/>
    <property type="match status" value="1"/>
</dbReference>
<evidence type="ECO:0000256" key="10">
    <source>
        <dbReference type="ARBA" id="ARBA00022840"/>
    </source>
</evidence>
<dbReference type="PANTHER" id="PTHR21299">
    <property type="entry name" value="CYTIDYLATE KINASE/PANTOATE-BETA-ALANINE LIGASE"/>
    <property type="match status" value="1"/>
</dbReference>
<dbReference type="Pfam" id="PF02569">
    <property type="entry name" value="Pantoate_ligase"/>
    <property type="match status" value="1"/>
</dbReference>
<evidence type="ECO:0000256" key="6">
    <source>
        <dbReference type="ARBA" id="ARBA00022490"/>
    </source>
</evidence>
<feature type="active site" description="Proton donor" evidence="13">
    <location>
        <position position="37"/>
    </location>
</feature>
<dbReference type="Gene3D" id="3.30.1300.10">
    <property type="entry name" value="Pantoate-beta-alanine ligase, C-terminal domain"/>
    <property type="match status" value="1"/>
</dbReference>
<comment type="subcellular location">
    <subcellularLocation>
        <location evidence="1 13">Cytoplasm</location>
    </subcellularLocation>
</comment>
<dbReference type="GO" id="GO:0005524">
    <property type="term" value="F:ATP binding"/>
    <property type="evidence" value="ECO:0007669"/>
    <property type="project" value="UniProtKB-KW"/>
</dbReference>
<keyword evidence="9 13" id="KW-0547">Nucleotide-binding</keyword>
<feature type="region of interest" description="Disordered" evidence="14">
    <location>
        <begin position="275"/>
        <end position="296"/>
    </location>
</feature>
<gene>
    <name evidence="13" type="primary">panC</name>
    <name evidence="15" type="ORF">HNQ58_002246</name>
</gene>
<accession>A0A7W7Y1X2</accession>
<proteinExistence type="inferred from homology"/>
<dbReference type="GO" id="GO:0005829">
    <property type="term" value="C:cytosol"/>
    <property type="evidence" value="ECO:0007669"/>
    <property type="project" value="TreeGrafter"/>
</dbReference>
<dbReference type="Proteomes" id="UP000519004">
    <property type="component" value="Unassembled WGS sequence"/>
</dbReference>
<dbReference type="InterPro" id="IPR003721">
    <property type="entry name" value="Pantoate_ligase"/>
</dbReference>
<dbReference type="InterPro" id="IPR004821">
    <property type="entry name" value="Cyt_trans-like"/>
</dbReference>
<dbReference type="Gene3D" id="3.40.50.620">
    <property type="entry name" value="HUPs"/>
    <property type="match status" value="1"/>
</dbReference>
<organism evidence="15 16">
    <name type="scientific">Rehaibacterium terrae</name>
    <dbReference type="NCBI Taxonomy" id="1341696"/>
    <lineage>
        <taxon>Bacteria</taxon>
        <taxon>Pseudomonadati</taxon>
        <taxon>Pseudomonadota</taxon>
        <taxon>Gammaproteobacteria</taxon>
        <taxon>Lysobacterales</taxon>
        <taxon>Lysobacteraceae</taxon>
        <taxon>Rehaibacterium</taxon>
    </lineage>
</organism>
<evidence type="ECO:0000256" key="12">
    <source>
        <dbReference type="ARBA" id="ARBA00055042"/>
    </source>
</evidence>
<evidence type="ECO:0000256" key="5">
    <source>
        <dbReference type="ARBA" id="ARBA00014155"/>
    </source>
</evidence>
<feature type="binding site" evidence="13">
    <location>
        <position position="61"/>
    </location>
    <ligand>
        <name>(R)-pantoate</name>
        <dbReference type="ChEBI" id="CHEBI:15980"/>
    </ligand>
</feature>
<name>A0A7W7Y1X2_9GAMM</name>
<evidence type="ECO:0000256" key="4">
    <source>
        <dbReference type="ARBA" id="ARBA00012219"/>
    </source>
</evidence>
<evidence type="ECO:0000256" key="14">
    <source>
        <dbReference type="SAM" id="MobiDB-lite"/>
    </source>
</evidence>
<keyword evidence="16" id="KW-1185">Reference proteome</keyword>
<dbReference type="HAMAP" id="MF_00158">
    <property type="entry name" value="PanC"/>
    <property type="match status" value="1"/>
</dbReference>
<evidence type="ECO:0000256" key="11">
    <source>
        <dbReference type="ARBA" id="ARBA00048258"/>
    </source>
</evidence>
<dbReference type="PANTHER" id="PTHR21299:SF1">
    <property type="entry name" value="PANTOATE--BETA-ALANINE LIGASE"/>
    <property type="match status" value="1"/>
</dbReference>
<comment type="subunit">
    <text evidence="13">Homodimer.</text>
</comment>
<dbReference type="EC" id="6.3.2.1" evidence="4 13"/>
<evidence type="ECO:0000256" key="3">
    <source>
        <dbReference type="ARBA" id="ARBA00009256"/>
    </source>
</evidence>
<evidence type="ECO:0000256" key="8">
    <source>
        <dbReference type="ARBA" id="ARBA00022655"/>
    </source>
</evidence>
<evidence type="ECO:0000256" key="7">
    <source>
        <dbReference type="ARBA" id="ARBA00022598"/>
    </source>
</evidence>
<comment type="pathway">
    <text evidence="2 13">Cofactor biosynthesis; (R)-pantothenate biosynthesis; (R)-pantothenate from (R)-pantoate and beta-alanine: step 1/1.</text>
</comment>
<evidence type="ECO:0000256" key="2">
    <source>
        <dbReference type="ARBA" id="ARBA00004990"/>
    </source>
</evidence>
<comment type="miscellaneous">
    <text evidence="13">The reaction proceeds by a bi uni uni bi ping pong mechanism.</text>
</comment>
<feature type="binding site" evidence="13">
    <location>
        <begin position="186"/>
        <end position="189"/>
    </location>
    <ligand>
        <name>ATP</name>
        <dbReference type="ChEBI" id="CHEBI:30616"/>
    </ligand>
</feature>
<dbReference type="GO" id="GO:0015940">
    <property type="term" value="P:pantothenate biosynthetic process"/>
    <property type="evidence" value="ECO:0007669"/>
    <property type="project" value="UniProtKB-UniRule"/>
</dbReference>
<keyword evidence="6 13" id="KW-0963">Cytoplasm</keyword>
<reference evidence="15 16" key="1">
    <citation type="submission" date="2020-08" db="EMBL/GenBank/DDBJ databases">
        <title>Genomic Encyclopedia of Type Strains, Phase IV (KMG-IV): sequencing the most valuable type-strain genomes for metagenomic binning, comparative biology and taxonomic classification.</title>
        <authorList>
            <person name="Goeker M."/>
        </authorList>
    </citation>
    <scope>NUCLEOTIDE SEQUENCE [LARGE SCALE GENOMIC DNA]</scope>
    <source>
        <strain evidence="15 16">DSM 25897</strain>
    </source>
</reference>
<comment type="caution">
    <text evidence="13">Lacks conserved residue(s) required for the propagation of feature annotation.</text>
</comment>
<evidence type="ECO:0000256" key="1">
    <source>
        <dbReference type="ARBA" id="ARBA00004496"/>
    </source>
</evidence>
<comment type="similarity">
    <text evidence="3 13">Belongs to the pantothenate synthetase family.</text>
</comment>
<evidence type="ECO:0000313" key="16">
    <source>
        <dbReference type="Proteomes" id="UP000519004"/>
    </source>
</evidence>
<feature type="binding site" evidence="13">
    <location>
        <position position="61"/>
    </location>
    <ligand>
        <name>beta-alanine</name>
        <dbReference type="ChEBI" id="CHEBI:57966"/>
    </ligand>
</feature>
<dbReference type="EMBL" id="JACHHX010000017">
    <property type="protein sequence ID" value="MBB5016333.1"/>
    <property type="molecule type" value="Genomic_DNA"/>
</dbReference>
<dbReference type="RefSeq" id="WP_183949000.1">
    <property type="nucleotide sequence ID" value="NZ_JACHHX010000017.1"/>
</dbReference>
<comment type="function">
    <text evidence="12 13">Catalyzes the condensation of pantoate with beta-alanine in an ATP-dependent reaction via a pantoyl-adenylate intermediate.</text>
</comment>
<evidence type="ECO:0000313" key="15">
    <source>
        <dbReference type="EMBL" id="MBB5016333.1"/>
    </source>
</evidence>
<feature type="binding site" evidence="13">
    <location>
        <begin position="30"/>
        <end position="37"/>
    </location>
    <ligand>
        <name>ATP</name>
        <dbReference type="ChEBI" id="CHEBI:30616"/>
    </ligand>
</feature>
<dbReference type="NCBIfam" id="TIGR00018">
    <property type="entry name" value="panC"/>
    <property type="match status" value="1"/>
</dbReference>
<keyword evidence="8 13" id="KW-0566">Pantothenate biosynthesis</keyword>
<comment type="catalytic activity">
    <reaction evidence="11 13">
        <text>(R)-pantoate + beta-alanine + ATP = (R)-pantothenate + AMP + diphosphate + H(+)</text>
        <dbReference type="Rhea" id="RHEA:10912"/>
        <dbReference type="ChEBI" id="CHEBI:15378"/>
        <dbReference type="ChEBI" id="CHEBI:15980"/>
        <dbReference type="ChEBI" id="CHEBI:29032"/>
        <dbReference type="ChEBI" id="CHEBI:30616"/>
        <dbReference type="ChEBI" id="CHEBI:33019"/>
        <dbReference type="ChEBI" id="CHEBI:57966"/>
        <dbReference type="ChEBI" id="CHEBI:456215"/>
        <dbReference type="EC" id="6.3.2.1"/>
    </reaction>
</comment>
<dbReference type="FunFam" id="3.40.50.620:FF:000114">
    <property type="entry name" value="Pantothenate synthetase"/>
    <property type="match status" value="1"/>
</dbReference>
<protein>
    <recommendedName>
        <fullName evidence="5 13">Pantothenate synthetase</fullName>
        <shortName evidence="13">PS</shortName>
        <ecNumber evidence="4 13">6.3.2.1</ecNumber>
    </recommendedName>
    <alternativeName>
        <fullName evidence="13">Pantoate--beta-alanine ligase</fullName>
    </alternativeName>
    <alternativeName>
        <fullName evidence="13">Pantoate-activating enzyme</fullName>
    </alternativeName>
</protein>
<comment type="caution">
    <text evidence="15">The sequence shown here is derived from an EMBL/GenBank/DDBJ whole genome shotgun (WGS) entry which is preliminary data.</text>
</comment>
<dbReference type="AlphaFoldDB" id="A0A7W7Y1X2"/>
<evidence type="ECO:0000256" key="13">
    <source>
        <dbReference type="HAMAP-Rule" id="MF_00158"/>
    </source>
</evidence>
<dbReference type="CDD" id="cd00560">
    <property type="entry name" value="PanC"/>
    <property type="match status" value="1"/>
</dbReference>
<dbReference type="SUPFAM" id="SSF52374">
    <property type="entry name" value="Nucleotidylyl transferase"/>
    <property type="match status" value="1"/>
</dbReference>
<feature type="binding site" evidence="13">
    <location>
        <position position="155"/>
    </location>
    <ligand>
        <name>(R)-pantoate</name>
        <dbReference type="ChEBI" id="CHEBI:15980"/>
    </ligand>
</feature>
<evidence type="ECO:0000256" key="9">
    <source>
        <dbReference type="ARBA" id="ARBA00022741"/>
    </source>
</evidence>
<keyword evidence="10 13" id="KW-0067">ATP-binding</keyword>
<dbReference type="UniPathway" id="UPA00028">
    <property type="reaction ID" value="UER00005"/>
</dbReference>
<dbReference type="GO" id="GO:0004592">
    <property type="term" value="F:pantoate-beta-alanine ligase activity"/>
    <property type="evidence" value="ECO:0007669"/>
    <property type="project" value="UniProtKB-UniRule"/>
</dbReference>